<sequence>MPTEPPREQPTRVGERYELTSPISTGGMGQVWRGYDTVLDREIAVKLIRPDLTAENGPDAPMAGEAAELLDRIRRASG</sequence>
<comment type="caution">
    <text evidence="1">The sequence shown here is derived from an EMBL/GenBank/DDBJ whole genome shotgun (WGS) entry which is preliminary data.</text>
</comment>
<dbReference type="AlphaFoldDB" id="A0A841E945"/>
<dbReference type="Gene3D" id="3.30.200.20">
    <property type="entry name" value="Phosphorylase Kinase, domain 1"/>
    <property type="match status" value="1"/>
</dbReference>
<dbReference type="RefSeq" id="WP_184639729.1">
    <property type="nucleotide sequence ID" value="NZ_BAABKT010000003.1"/>
</dbReference>
<dbReference type="GO" id="GO:0004674">
    <property type="term" value="F:protein serine/threonine kinase activity"/>
    <property type="evidence" value="ECO:0007669"/>
    <property type="project" value="UniProtKB-KW"/>
</dbReference>
<evidence type="ECO:0000313" key="1">
    <source>
        <dbReference type="EMBL" id="MBB5997040.1"/>
    </source>
</evidence>
<accession>A0A841E945</accession>
<proteinExistence type="predicted"/>
<dbReference type="InterPro" id="IPR011009">
    <property type="entry name" value="Kinase-like_dom_sf"/>
</dbReference>
<keyword evidence="1" id="KW-0418">Kinase</keyword>
<dbReference type="EMBL" id="JACHLY010000001">
    <property type="protein sequence ID" value="MBB5997040.1"/>
    <property type="molecule type" value="Genomic_DNA"/>
</dbReference>
<reference evidence="1 2" key="1">
    <citation type="submission" date="2020-08" db="EMBL/GenBank/DDBJ databases">
        <title>Sequencing the genomes of 1000 actinobacteria strains.</title>
        <authorList>
            <person name="Klenk H.-P."/>
        </authorList>
    </citation>
    <scope>NUCLEOTIDE SEQUENCE [LARGE SCALE GENOMIC DNA]</scope>
    <source>
        <strain evidence="1 2">DSM 44593</strain>
    </source>
</reference>
<name>A0A841E945_9ACTN</name>
<keyword evidence="1" id="KW-0723">Serine/threonine-protein kinase</keyword>
<keyword evidence="2" id="KW-1185">Reference proteome</keyword>
<gene>
    <name evidence="1" type="ORF">HNR25_000791</name>
</gene>
<dbReference type="SUPFAM" id="SSF56112">
    <property type="entry name" value="Protein kinase-like (PK-like)"/>
    <property type="match status" value="1"/>
</dbReference>
<organism evidence="1 2">
    <name type="scientific">Streptomonospora salina</name>
    <dbReference type="NCBI Taxonomy" id="104205"/>
    <lineage>
        <taxon>Bacteria</taxon>
        <taxon>Bacillati</taxon>
        <taxon>Actinomycetota</taxon>
        <taxon>Actinomycetes</taxon>
        <taxon>Streptosporangiales</taxon>
        <taxon>Nocardiopsidaceae</taxon>
        <taxon>Streptomonospora</taxon>
    </lineage>
</organism>
<protein>
    <submittedName>
        <fullName evidence="1">Serine/threonine protein kinase</fullName>
    </submittedName>
</protein>
<evidence type="ECO:0000313" key="2">
    <source>
        <dbReference type="Proteomes" id="UP000578077"/>
    </source>
</evidence>
<dbReference type="Proteomes" id="UP000578077">
    <property type="component" value="Unassembled WGS sequence"/>
</dbReference>
<keyword evidence="1" id="KW-0808">Transferase</keyword>